<dbReference type="PANTHER" id="PTHR34547">
    <property type="entry name" value="YACP-LIKE NYN DOMAIN PROTEIN"/>
    <property type="match status" value="1"/>
</dbReference>
<comment type="caution">
    <text evidence="2">The sequence shown here is derived from an EMBL/GenBank/DDBJ whole genome shotgun (WGS) entry which is preliminary data.</text>
</comment>
<dbReference type="Pfam" id="PF05991">
    <property type="entry name" value="NYN_YacP"/>
    <property type="match status" value="1"/>
</dbReference>
<evidence type="ECO:0000313" key="3">
    <source>
        <dbReference type="Proteomes" id="UP001501771"/>
    </source>
</evidence>
<organism evidence="2 3">
    <name type="scientific">Nocardioides koreensis</name>
    <dbReference type="NCBI Taxonomy" id="433651"/>
    <lineage>
        <taxon>Bacteria</taxon>
        <taxon>Bacillati</taxon>
        <taxon>Actinomycetota</taxon>
        <taxon>Actinomycetes</taxon>
        <taxon>Propionibacteriales</taxon>
        <taxon>Nocardioidaceae</taxon>
        <taxon>Nocardioides</taxon>
    </lineage>
</organism>
<keyword evidence="3" id="KW-1185">Reference proteome</keyword>
<gene>
    <name evidence="2" type="ORF">GCM10009844_26280</name>
</gene>
<proteinExistence type="predicted"/>
<dbReference type="PANTHER" id="PTHR34547:SF1">
    <property type="entry name" value="YACP-LIKE NYN DOMAIN PROTEIN"/>
    <property type="match status" value="1"/>
</dbReference>
<protein>
    <submittedName>
        <fullName evidence="2">NYN domain-containing protein</fullName>
    </submittedName>
</protein>
<evidence type="ECO:0000313" key="2">
    <source>
        <dbReference type="EMBL" id="GAA2148193.1"/>
    </source>
</evidence>
<dbReference type="Proteomes" id="UP001501771">
    <property type="component" value="Unassembled WGS sequence"/>
</dbReference>
<name>A0ABP5LNF7_9ACTN</name>
<accession>A0ABP5LNF7</accession>
<sequence length="433" mass="45621">MSRPPLTLGGLPGAVRTRVVALAADALPDVVRLPPALRRVAGFAPQRRARLGGSAIAAALEADDELRERVGTQVAARTSYDADALPGLAGGDEGADPAEVAAAAWLVRPEGWEEVLHAAADRLRERPDAVEREAAEVARLRDKLADAEQAVRDLRARNRAQVDEYKNENASLRRKLGESRAAERAARAALEEQQRAVEEAQRTASAQAAGQDKELRRLRAQVAQLEAEASADRRAARSDRDEASLRARLLLDTVIDAASGLRRELALPSVEGAPGDRVEADLVRAGAARAGATAAASSSPALLERVLGMPRARLIVDGYNVSKTAWPTSPLEAQRIRLLAGLAPLVARLGVETTVVFDAAAASARTVAQAPRGVKVVFSPEGVIADDVIRDLVAAEPSGRVVAVVSSDREVATDVARAGARSHSAEALIGLLS</sequence>
<feature type="region of interest" description="Disordered" evidence="1">
    <location>
        <begin position="184"/>
        <end position="213"/>
    </location>
</feature>
<evidence type="ECO:0000256" key="1">
    <source>
        <dbReference type="SAM" id="MobiDB-lite"/>
    </source>
</evidence>
<dbReference type="EMBL" id="BAAAQR010000007">
    <property type="protein sequence ID" value="GAA2148193.1"/>
    <property type="molecule type" value="Genomic_DNA"/>
</dbReference>
<reference evidence="3" key="1">
    <citation type="journal article" date="2019" name="Int. J. Syst. Evol. Microbiol.">
        <title>The Global Catalogue of Microorganisms (GCM) 10K type strain sequencing project: providing services to taxonomists for standard genome sequencing and annotation.</title>
        <authorList>
            <consortium name="The Broad Institute Genomics Platform"/>
            <consortium name="The Broad Institute Genome Sequencing Center for Infectious Disease"/>
            <person name="Wu L."/>
            <person name="Ma J."/>
        </authorList>
    </citation>
    <scope>NUCLEOTIDE SEQUENCE [LARGE SCALE GENOMIC DNA]</scope>
    <source>
        <strain evidence="3">JCM 16022</strain>
    </source>
</reference>
<dbReference type="InterPro" id="IPR010298">
    <property type="entry name" value="YacP-like"/>
</dbReference>
<feature type="compositionally biased region" description="Basic and acidic residues" evidence="1">
    <location>
        <begin position="184"/>
        <end position="201"/>
    </location>
</feature>